<keyword evidence="16" id="KW-1185">Reference proteome</keyword>
<dbReference type="STRING" id="1353009.A0A1Y2IP69"/>
<evidence type="ECO:0000313" key="16">
    <source>
        <dbReference type="Proteomes" id="UP000193067"/>
    </source>
</evidence>
<keyword evidence="7 13" id="KW-0479">Metal-binding</keyword>
<keyword evidence="10 13" id="KW-0408">Iron</keyword>
<gene>
    <name evidence="15" type="ORF">PYCCODRAFT_1366633</name>
</gene>
<evidence type="ECO:0000256" key="2">
    <source>
        <dbReference type="ARBA" id="ARBA00004167"/>
    </source>
</evidence>
<dbReference type="PANTHER" id="PTHR46300">
    <property type="entry name" value="P450, PUTATIVE (EUROFUNG)-RELATED-RELATED"/>
    <property type="match status" value="1"/>
</dbReference>
<dbReference type="AlphaFoldDB" id="A0A1Y2IP69"/>
<feature type="binding site" description="axial binding residue" evidence="13">
    <location>
        <position position="437"/>
    </location>
    <ligand>
        <name>heme</name>
        <dbReference type="ChEBI" id="CHEBI:30413"/>
    </ligand>
    <ligandPart>
        <name>Fe</name>
        <dbReference type="ChEBI" id="CHEBI:18248"/>
    </ligandPart>
</feature>
<dbReference type="CDD" id="cd11065">
    <property type="entry name" value="CYP64-like"/>
    <property type="match status" value="1"/>
</dbReference>
<comment type="subcellular location">
    <subcellularLocation>
        <location evidence="2">Membrane</location>
        <topology evidence="2">Single-pass membrane protein</topology>
    </subcellularLocation>
</comment>
<proteinExistence type="inferred from homology"/>
<evidence type="ECO:0000256" key="13">
    <source>
        <dbReference type="PIRSR" id="PIRSR602401-1"/>
    </source>
</evidence>
<accession>A0A1Y2IP69</accession>
<evidence type="ECO:0000256" key="1">
    <source>
        <dbReference type="ARBA" id="ARBA00001971"/>
    </source>
</evidence>
<dbReference type="InterPro" id="IPR050364">
    <property type="entry name" value="Cytochrome_P450_fung"/>
</dbReference>
<protein>
    <submittedName>
        <fullName evidence="15">Cytochrome P450</fullName>
    </submittedName>
</protein>
<evidence type="ECO:0000256" key="6">
    <source>
        <dbReference type="ARBA" id="ARBA00022692"/>
    </source>
</evidence>
<dbReference type="GO" id="GO:0016020">
    <property type="term" value="C:membrane"/>
    <property type="evidence" value="ECO:0007669"/>
    <property type="project" value="UniProtKB-SubCell"/>
</dbReference>
<dbReference type="InterPro" id="IPR017972">
    <property type="entry name" value="Cyt_P450_CS"/>
</dbReference>
<evidence type="ECO:0000256" key="3">
    <source>
        <dbReference type="ARBA" id="ARBA00005179"/>
    </source>
</evidence>
<dbReference type="PROSITE" id="PS00086">
    <property type="entry name" value="CYTOCHROME_P450"/>
    <property type="match status" value="1"/>
</dbReference>
<dbReference type="InterPro" id="IPR036396">
    <property type="entry name" value="Cyt_P450_sf"/>
</dbReference>
<keyword evidence="5 13" id="KW-0349">Heme</keyword>
<dbReference type="PANTHER" id="PTHR46300:SF7">
    <property type="entry name" value="P450, PUTATIVE (EUROFUNG)-RELATED"/>
    <property type="match status" value="1"/>
</dbReference>
<dbReference type="GO" id="GO:0005506">
    <property type="term" value="F:iron ion binding"/>
    <property type="evidence" value="ECO:0007669"/>
    <property type="project" value="InterPro"/>
</dbReference>
<keyword evidence="12" id="KW-0472">Membrane</keyword>
<name>A0A1Y2IP69_TRAC3</name>
<dbReference type="GO" id="GO:0004497">
    <property type="term" value="F:monooxygenase activity"/>
    <property type="evidence" value="ECO:0007669"/>
    <property type="project" value="UniProtKB-KW"/>
</dbReference>
<comment type="pathway">
    <text evidence="3">Secondary metabolite biosynthesis.</text>
</comment>
<dbReference type="PRINTS" id="PR00463">
    <property type="entry name" value="EP450I"/>
</dbReference>
<evidence type="ECO:0000256" key="14">
    <source>
        <dbReference type="RuleBase" id="RU000461"/>
    </source>
</evidence>
<dbReference type="OrthoDB" id="2789670at2759"/>
<evidence type="ECO:0000256" key="12">
    <source>
        <dbReference type="ARBA" id="ARBA00023136"/>
    </source>
</evidence>
<dbReference type="EMBL" id="KZ084102">
    <property type="protein sequence ID" value="OSD02916.1"/>
    <property type="molecule type" value="Genomic_DNA"/>
</dbReference>
<evidence type="ECO:0000256" key="8">
    <source>
        <dbReference type="ARBA" id="ARBA00022989"/>
    </source>
</evidence>
<dbReference type="InterPro" id="IPR001128">
    <property type="entry name" value="Cyt_P450"/>
</dbReference>
<organism evidence="15 16">
    <name type="scientific">Trametes coccinea (strain BRFM310)</name>
    <name type="common">Pycnoporus coccineus</name>
    <dbReference type="NCBI Taxonomy" id="1353009"/>
    <lineage>
        <taxon>Eukaryota</taxon>
        <taxon>Fungi</taxon>
        <taxon>Dikarya</taxon>
        <taxon>Basidiomycota</taxon>
        <taxon>Agaricomycotina</taxon>
        <taxon>Agaricomycetes</taxon>
        <taxon>Polyporales</taxon>
        <taxon>Polyporaceae</taxon>
        <taxon>Trametes</taxon>
    </lineage>
</organism>
<dbReference type="SUPFAM" id="SSF48264">
    <property type="entry name" value="Cytochrome P450"/>
    <property type="match status" value="1"/>
</dbReference>
<evidence type="ECO:0000256" key="10">
    <source>
        <dbReference type="ARBA" id="ARBA00023004"/>
    </source>
</evidence>
<keyword evidence="8" id="KW-1133">Transmembrane helix</keyword>
<evidence type="ECO:0000313" key="15">
    <source>
        <dbReference type="EMBL" id="OSD02916.1"/>
    </source>
</evidence>
<dbReference type="Gene3D" id="1.10.630.10">
    <property type="entry name" value="Cytochrome P450"/>
    <property type="match status" value="1"/>
</dbReference>
<dbReference type="InterPro" id="IPR002401">
    <property type="entry name" value="Cyt_P450_E_grp-I"/>
</dbReference>
<dbReference type="Pfam" id="PF00067">
    <property type="entry name" value="p450"/>
    <property type="match status" value="1"/>
</dbReference>
<keyword evidence="11 14" id="KW-0503">Monooxygenase</keyword>
<comment type="similarity">
    <text evidence="4 14">Belongs to the cytochrome P450 family.</text>
</comment>
<comment type="cofactor">
    <cofactor evidence="1 13">
        <name>heme</name>
        <dbReference type="ChEBI" id="CHEBI:30413"/>
    </cofactor>
</comment>
<dbReference type="GO" id="GO:0020037">
    <property type="term" value="F:heme binding"/>
    <property type="evidence" value="ECO:0007669"/>
    <property type="project" value="InterPro"/>
</dbReference>
<evidence type="ECO:0000256" key="4">
    <source>
        <dbReference type="ARBA" id="ARBA00010617"/>
    </source>
</evidence>
<evidence type="ECO:0000256" key="11">
    <source>
        <dbReference type="ARBA" id="ARBA00023033"/>
    </source>
</evidence>
<evidence type="ECO:0000256" key="9">
    <source>
        <dbReference type="ARBA" id="ARBA00023002"/>
    </source>
</evidence>
<keyword evidence="6" id="KW-0812">Transmembrane</keyword>
<dbReference type="GO" id="GO:0016705">
    <property type="term" value="F:oxidoreductase activity, acting on paired donors, with incorporation or reduction of molecular oxygen"/>
    <property type="evidence" value="ECO:0007669"/>
    <property type="project" value="InterPro"/>
</dbReference>
<sequence>MLPSIWLALLFGIAFYVFKKVHYSRKFPLPPGPRGLPLVGNVLDFPNSRYGEAFAAMSAKYGNVAYMTLLGRPIVVLGSYDAAVELLEKRSANYSDRPRSIMAELTGYNKWVFVLMQYGQHWRTHRRILAHSFHPDTLEGARPMLTSVARRFLKDILSSPTQLSEHIGFTFADAMMRIVYGIHLTDRSDRFFHMAETIVHVGSVMSTPGAFAVDTFPFLRYVPSWFPGGRFKRLAAAWAAQTLAYRDELFDAGMASHDQHSFDSLIGKVMGSISDTTPSGRDVQEACRGAAATAYAGGADTTYTAVYTFFLAMAIHQDAQKQAQAELDAVVGSDRLPEFYDRPSLPFTNALIKEVLRWHVISPIGVPHRSVAGDVYEGYYIPEGCLVIPNIWAMARDESAYPDANSFRPERFLRDGKINPDIRDPATFVFGFGRRICPGLHFVDMSLFITFASILHVFNIGPELDERGEPVPVRMEFDETSLTARPEMFGCSIQPRSEQAALFARSLYDDESA</sequence>
<keyword evidence="9 14" id="KW-0560">Oxidoreductase</keyword>
<dbReference type="Proteomes" id="UP000193067">
    <property type="component" value="Unassembled WGS sequence"/>
</dbReference>
<evidence type="ECO:0000256" key="5">
    <source>
        <dbReference type="ARBA" id="ARBA00022617"/>
    </source>
</evidence>
<reference evidence="15 16" key="1">
    <citation type="journal article" date="2015" name="Biotechnol. Biofuels">
        <title>Enhanced degradation of softwood versus hardwood by the white-rot fungus Pycnoporus coccineus.</title>
        <authorList>
            <person name="Couturier M."/>
            <person name="Navarro D."/>
            <person name="Chevret D."/>
            <person name="Henrissat B."/>
            <person name="Piumi F."/>
            <person name="Ruiz-Duenas F.J."/>
            <person name="Martinez A.T."/>
            <person name="Grigoriev I.V."/>
            <person name="Riley R."/>
            <person name="Lipzen A."/>
            <person name="Berrin J.G."/>
            <person name="Master E.R."/>
            <person name="Rosso M.N."/>
        </authorList>
    </citation>
    <scope>NUCLEOTIDE SEQUENCE [LARGE SCALE GENOMIC DNA]</scope>
    <source>
        <strain evidence="15 16">BRFM310</strain>
    </source>
</reference>
<evidence type="ECO:0000256" key="7">
    <source>
        <dbReference type="ARBA" id="ARBA00022723"/>
    </source>
</evidence>